<accession>A0A0R2BLH9</accession>
<evidence type="ECO:0000256" key="1">
    <source>
        <dbReference type="SAM" id="Phobius"/>
    </source>
</evidence>
<dbReference type="Gene3D" id="1.10.1760.20">
    <property type="match status" value="1"/>
</dbReference>
<evidence type="ECO:0008006" key="4">
    <source>
        <dbReference type="Google" id="ProtNLM"/>
    </source>
</evidence>
<reference evidence="2 3" key="1">
    <citation type="journal article" date="2015" name="Genome Announc.">
        <title>Expanding the biotechnology potential of lactobacilli through comparative genomics of 213 strains and associated genera.</title>
        <authorList>
            <person name="Sun Z."/>
            <person name="Harris H.M."/>
            <person name="McCann A."/>
            <person name="Guo C."/>
            <person name="Argimon S."/>
            <person name="Zhang W."/>
            <person name="Yang X."/>
            <person name="Jeffery I.B."/>
            <person name="Cooney J.C."/>
            <person name="Kagawa T.F."/>
            <person name="Liu W."/>
            <person name="Song Y."/>
            <person name="Salvetti E."/>
            <person name="Wrobel A."/>
            <person name="Rasinkangas P."/>
            <person name="Parkhill J."/>
            <person name="Rea M.C."/>
            <person name="O'Sullivan O."/>
            <person name="Ritari J."/>
            <person name="Douillard F.P."/>
            <person name="Paul Ross R."/>
            <person name="Yang R."/>
            <person name="Briner A.E."/>
            <person name="Felis G.E."/>
            <person name="de Vos W.M."/>
            <person name="Barrangou R."/>
            <person name="Klaenhammer T.R."/>
            <person name="Caufield P.W."/>
            <person name="Cui Y."/>
            <person name="Zhang H."/>
            <person name="O'Toole P.W."/>
        </authorList>
    </citation>
    <scope>NUCLEOTIDE SEQUENCE [LARGE SCALE GENOMIC DNA]</scope>
    <source>
        <strain evidence="2 3">DSM 20335</strain>
    </source>
</reference>
<name>A0A0R2BLH9_9LACO</name>
<proteinExistence type="predicted"/>
<dbReference type="STRING" id="1423738.FC84_GL000735"/>
<evidence type="ECO:0000313" key="3">
    <source>
        <dbReference type="Proteomes" id="UP000051813"/>
    </source>
</evidence>
<feature type="transmembrane region" description="Helical" evidence="1">
    <location>
        <begin position="73"/>
        <end position="91"/>
    </location>
</feature>
<dbReference type="RefSeq" id="WP_057754225.1">
    <property type="nucleotide sequence ID" value="NZ_AYYK01000001.1"/>
</dbReference>
<feature type="transmembrane region" description="Helical" evidence="1">
    <location>
        <begin position="103"/>
        <end position="127"/>
    </location>
</feature>
<organism evidence="2 3">
    <name type="scientific">Lapidilactobacillus dextrinicus DSM 20335</name>
    <dbReference type="NCBI Taxonomy" id="1423738"/>
    <lineage>
        <taxon>Bacteria</taxon>
        <taxon>Bacillati</taxon>
        <taxon>Bacillota</taxon>
        <taxon>Bacilli</taxon>
        <taxon>Lactobacillales</taxon>
        <taxon>Lactobacillaceae</taxon>
        <taxon>Lapidilactobacillus</taxon>
    </lineage>
</organism>
<keyword evidence="1" id="KW-0812">Transmembrane</keyword>
<feature type="transmembrane region" description="Helical" evidence="1">
    <location>
        <begin position="6"/>
        <end position="29"/>
    </location>
</feature>
<keyword evidence="1" id="KW-1133">Transmembrane helix</keyword>
<protein>
    <recommendedName>
        <fullName evidence="4">ECF transporter S component</fullName>
    </recommendedName>
</protein>
<dbReference type="OrthoDB" id="5198189at2"/>
<gene>
    <name evidence="2" type="ORF">FC84_GL000735</name>
</gene>
<keyword evidence="1" id="KW-0472">Membrane</keyword>
<feature type="transmembrane region" description="Helical" evidence="1">
    <location>
        <begin position="36"/>
        <end position="61"/>
    </location>
</feature>
<dbReference type="PATRIC" id="fig|1423738.3.peg.744"/>
<evidence type="ECO:0000313" key="2">
    <source>
        <dbReference type="EMBL" id="KRM80032.1"/>
    </source>
</evidence>
<dbReference type="Proteomes" id="UP000051813">
    <property type="component" value="Unassembled WGS sequence"/>
</dbReference>
<dbReference type="AlphaFoldDB" id="A0A0R2BLH9"/>
<keyword evidence="3" id="KW-1185">Reference proteome</keyword>
<sequence length="177" mass="20137">MPVFSIKRLTFIALMAALCSLGSLLTIFIPNFSLVLAFFLLMTTFAGLATGSLVMVITILLSNLRTGGVGPWTIFQISSYLLILIIWQLFLRTSLQNKRPILTALFASLLGFSFGFWNAIMTVFFYHLANFFVYYLQGLYFYLSLCVATGIFYYLFARYLLPILNHKIPELARHKQA</sequence>
<comment type="caution">
    <text evidence="2">The sequence shown here is derived from an EMBL/GenBank/DDBJ whole genome shotgun (WGS) entry which is preliminary data.</text>
</comment>
<feature type="transmembrane region" description="Helical" evidence="1">
    <location>
        <begin position="139"/>
        <end position="161"/>
    </location>
</feature>
<dbReference type="EMBL" id="AYYK01000001">
    <property type="protein sequence ID" value="KRM80032.1"/>
    <property type="molecule type" value="Genomic_DNA"/>
</dbReference>